<dbReference type="Pfam" id="PF12969">
    <property type="entry name" value="DUF3857"/>
    <property type="match status" value="1"/>
</dbReference>
<dbReference type="Gene3D" id="2.60.40.3140">
    <property type="match status" value="1"/>
</dbReference>
<evidence type="ECO:0000256" key="1">
    <source>
        <dbReference type="SAM" id="SignalP"/>
    </source>
</evidence>
<gene>
    <name evidence="3" type="ORF">Mucpa_5083</name>
</gene>
<evidence type="ECO:0000259" key="2">
    <source>
        <dbReference type="Pfam" id="PF12969"/>
    </source>
</evidence>
<dbReference type="Proteomes" id="UP000002774">
    <property type="component" value="Chromosome"/>
</dbReference>
<name>H1YAP0_9SPHI</name>
<dbReference type="OrthoDB" id="98874at2"/>
<proteinExistence type="predicted"/>
<evidence type="ECO:0000313" key="4">
    <source>
        <dbReference type="Proteomes" id="UP000002774"/>
    </source>
</evidence>
<accession>H1YAP0</accession>
<sequence>MKNLFAVLCLALFINYKSHAQTTGVYDQVSMDDLLLKDCDFEKGASAMVLLDKGDAVTSLESVAINYFKRIKIFTEAGKDAANVRITYYSCDGLEQISNLEAETINLEDGKIVATKVEPSQIYTEQIDKNRRAVVFAFPQVKPGSVLEYKYRLVTSSADDFVGWAFQEDIPVRYSELAAKISYSTLYNIITTGYQPFVKDTSVVTGNFLGKGDRQCWWAKANLPSYAKEPFVTPGVKNKQGIYFQLKSLRSGMDFVRFNDTWERIVREMMTKVYFADQLHESLSDQDVLIKKAKSLATDDEKIAYLFAEVKKSVTWNKVNDWATDKGVKAAWSKKTGNSAEINIILYNLLKKSGVKVYPMLVSTRNNGVINPKYGQYDQANVTVDYIPTADTSKYYVLDAAGQYNLYNEVPAEFLNTYGIVINPEKRDGMARAKFLTNEIPAKEVVIIDAAITADHKVSGSTLIANYSYNKAFTQALQKKLGAEKYINHLIDNNNGLKITEPVFENMEVDSLPLTQNFNFVQELTAADDQYIYFNPNLFSPLHSNPFLGEKRNSDIDFGYCNAYIINGTYKIPPGYNIDALPKSMVLNMPDKSIVFKRVAGLLNGSLQVHYNITYTRSTFSVGQYPAIREFYKKMYSMLNEPIVFKKS</sequence>
<protein>
    <recommendedName>
        <fullName evidence="2">DUF3857 domain-containing protein</fullName>
    </recommendedName>
</protein>
<dbReference type="STRING" id="714943.Mucpa_5083"/>
<feature type="chain" id="PRO_5003558374" description="DUF3857 domain-containing protein" evidence="1">
    <location>
        <begin position="21"/>
        <end position="648"/>
    </location>
</feature>
<organism evidence="3 4">
    <name type="scientific">Mucilaginibacter paludis DSM 18603</name>
    <dbReference type="NCBI Taxonomy" id="714943"/>
    <lineage>
        <taxon>Bacteria</taxon>
        <taxon>Pseudomonadati</taxon>
        <taxon>Bacteroidota</taxon>
        <taxon>Sphingobacteriia</taxon>
        <taxon>Sphingobacteriales</taxon>
        <taxon>Sphingobacteriaceae</taxon>
        <taxon>Mucilaginibacter</taxon>
    </lineage>
</organism>
<dbReference type="Gene3D" id="2.60.120.1130">
    <property type="match status" value="1"/>
</dbReference>
<dbReference type="AlphaFoldDB" id="H1YAP0"/>
<evidence type="ECO:0000313" key="3">
    <source>
        <dbReference type="EMBL" id="EHQ29160.1"/>
    </source>
</evidence>
<dbReference type="InterPro" id="IPR024618">
    <property type="entry name" value="DUF3857"/>
</dbReference>
<dbReference type="eggNOG" id="COG1305">
    <property type="taxonomic scope" value="Bacteria"/>
</dbReference>
<reference evidence="3" key="1">
    <citation type="submission" date="2011-09" db="EMBL/GenBank/DDBJ databases">
        <title>The permanent draft genome of Mucilaginibacter paludis DSM 18603.</title>
        <authorList>
            <consortium name="US DOE Joint Genome Institute (JGI-PGF)"/>
            <person name="Lucas S."/>
            <person name="Han J."/>
            <person name="Lapidus A."/>
            <person name="Bruce D."/>
            <person name="Goodwin L."/>
            <person name="Pitluck S."/>
            <person name="Peters L."/>
            <person name="Kyrpides N."/>
            <person name="Mavromatis K."/>
            <person name="Ivanova N."/>
            <person name="Mikhailova N."/>
            <person name="Held B."/>
            <person name="Detter J.C."/>
            <person name="Tapia R."/>
            <person name="Han C."/>
            <person name="Land M."/>
            <person name="Hauser L."/>
            <person name="Markowitz V."/>
            <person name="Cheng J.-F."/>
            <person name="Hugenholtz P."/>
            <person name="Woyke T."/>
            <person name="Wu D."/>
            <person name="Tindall B."/>
            <person name="Brambilla E."/>
            <person name="Klenk H.-P."/>
            <person name="Eisen J.A."/>
        </authorList>
    </citation>
    <scope>NUCLEOTIDE SEQUENCE [LARGE SCALE GENOMIC DNA]</scope>
    <source>
        <strain evidence="3">DSM 18603</strain>
    </source>
</reference>
<feature type="signal peptide" evidence="1">
    <location>
        <begin position="1"/>
        <end position="20"/>
    </location>
</feature>
<keyword evidence="4" id="KW-1185">Reference proteome</keyword>
<dbReference type="EMBL" id="CM001403">
    <property type="protein sequence ID" value="EHQ29160.1"/>
    <property type="molecule type" value="Genomic_DNA"/>
</dbReference>
<dbReference type="RefSeq" id="WP_008510193.1">
    <property type="nucleotide sequence ID" value="NZ_CM001403.1"/>
</dbReference>
<feature type="domain" description="DUF3857" evidence="2">
    <location>
        <begin position="64"/>
        <end position="179"/>
    </location>
</feature>
<dbReference type="HOGENOM" id="CLU_026364_0_0_10"/>
<keyword evidence="1" id="KW-0732">Signal</keyword>